<feature type="chain" id="PRO_5014123487" evidence="2">
    <location>
        <begin position="17"/>
        <end position="290"/>
    </location>
</feature>
<keyword evidence="4" id="KW-1185">Reference proteome</keyword>
<dbReference type="AlphaFoldDB" id="A0A2H9TFG9"/>
<feature type="compositionally biased region" description="Basic and acidic residues" evidence="1">
    <location>
        <begin position="116"/>
        <end position="129"/>
    </location>
</feature>
<comment type="caution">
    <text evidence="3">The sequence shown here is derived from an EMBL/GenBank/DDBJ whole genome shotgun (WGS) entry which is preliminary data.</text>
</comment>
<feature type="region of interest" description="Disordered" evidence="1">
    <location>
        <begin position="108"/>
        <end position="138"/>
    </location>
</feature>
<dbReference type="Proteomes" id="UP000240830">
    <property type="component" value="Unassembled WGS sequence"/>
</dbReference>
<gene>
    <name evidence="3" type="ORF">PSACC_03747</name>
</gene>
<feature type="region of interest" description="Disordered" evidence="1">
    <location>
        <begin position="203"/>
        <end position="232"/>
    </location>
</feature>
<evidence type="ECO:0000313" key="3">
    <source>
        <dbReference type="EMBL" id="PJF16439.1"/>
    </source>
</evidence>
<accession>A0A2H9TFG9</accession>
<proteinExistence type="predicted"/>
<organism evidence="3 4">
    <name type="scientific">Paramicrosporidium saccamoebae</name>
    <dbReference type="NCBI Taxonomy" id="1246581"/>
    <lineage>
        <taxon>Eukaryota</taxon>
        <taxon>Fungi</taxon>
        <taxon>Fungi incertae sedis</taxon>
        <taxon>Cryptomycota</taxon>
        <taxon>Cryptomycota incertae sedis</taxon>
        <taxon>Paramicrosporidium</taxon>
    </lineage>
</organism>
<evidence type="ECO:0000313" key="4">
    <source>
        <dbReference type="Proteomes" id="UP000240830"/>
    </source>
</evidence>
<evidence type="ECO:0000256" key="2">
    <source>
        <dbReference type="SAM" id="SignalP"/>
    </source>
</evidence>
<reference evidence="3 4" key="1">
    <citation type="submission" date="2016-10" db="EMBL/GenBank/DDBJ databases">
        <title>The genome of Paramicrosporidium saccamoebae is the missing link in understanding Cryptomycota and Microsporidia evolution.</title>
        <authorList>
            <person name="Quandt C.A."/>
            <person name="Beaudet D."/>
            <person name="Corsaro D."/>
            <person name="Michel R."/>
            <person name="Corradi N."/>
            <person name="James T."/>
        </authorList>
    </citation>
    <scope>NUCLEOTIDE SEQUENCE [LARGE SCALE GENOMIC DNA]</scope>
    <source>
        <strain evidence="3 4">KSL3</strain>
    </source>
</reference>
<dbReference type="EMBL" id="MTSL01000221">
    <property type="protein sequence ID" value="PJF16439.1"/>
    <property type="molecule type" value="Genomic_DNA"/>
</dbReference>
<sequence>MQFLFTAILAISAVSAHLTIIEPPMSRKMAGRVCKSYGLQLAELTVHTMQSATAELKEANVHEAWISAYNGKSPSKGSIMLKAGEVSSIGHGRSQKMKAIALCQPIEQQTAAPSRKASESMKKLQKRGESSSTPGKKYLRRLRPYQPPRVIDLGIRSFKLPEKEIHARAGIYGKSGSAKRARHISYTSSESSSSMPVKRKTMKNMKEKTRSSCKKKCRKTGRPSPFLSRVSSSSNSRSVSVEILFSQEDGALLGSCDQPAIVFHTRHYSRRLRISESSNSRSATQLDIGI</sequence>
<feature type="compositionally biased region" description="Basic residues" evidence="1">
    <location>
        <begin position="211"/>
        <end position="221"/>
    </location>
</feature>
<keyword evidence="2" id="KW-0732">Signal</keyword>
<name>A0A2H9TFG9_9FUNG</name>
<protein>
    <submittedName>
        <fullName evidence="3">Uncharacterized protein</fullName>
    </submittedName>
</protein>
<feature type="signal peptide" evidence="2">
    <location>
        <begin position="1"/>
        <end position="16"/>
    </location>
</feature>
<evidence type="ECO:0000256" key="1">
    <source>
        <dbReference type="SAM" id="MobiDB-lite"/>
    </source>
</evidence>